<dbReference type="InterPro" id="IPR005255">
    <property type="entry name" value="PdxA_fam"/>
</dbReference>
<dbReference type="PANTHER" id="PTHR30004:SF6">
    <property type="entry name" value="D-THREONATE 4-PHOSPHATE DEHYDROGENASE"/>
    <property type="match status" value="1"/>
</dbReference>
<dbReference type="AlphaFoldDB" id="A0A1U7D8Q0"/>
<dbReference type="Pfam" id="PF04166">
    <property type="entry name" value="PdxA"/>
    <property type="match status" value="1"/>
</dbReference>
<keyword evidence="1" id="KW-0479">Metal-binding</keyword>
<name>A0A1U7D8Q0_9RHOB</name>
<protein>
    <submittedName>
        <fullName evidence="4">4-hydroxythreonine-4-phosphate dehydrogenase</fullName>
        <ecNumber evidence="4">1.1.1.262</ecNumber>
    </submittedName>
</protein>
<evidence type="ECO:0000313" key="5">
    <source>
        <dbReference type="Proteomes" id="UP000186559"/>
    </source>
</evidence>
<dbReference type="Proteomes" id="UP000186559">
    <property type="component" value="Chromosome"/>
</dbReference>
<keyword evidence="3" id="KW-0520">NAD</keyword>
<dbReference type="GO" id="GO:0051287">
    <property type="term" value="F:NAD binding"/>
    <property type="evidence" value="ECO:0007669"/>
    <property type="project" value="InterPro"/>
</dbReference>
<keyword evidence="5" id="KW-1185">Reference proteome</keyword>
<keyword evidence="2 4" id="KW-0560">Oxidoreductase</keyword>
<dbReference type="EMBL" id="CP014796">
    <property type="protein sequence ID" value="APX24541.1"/>
    <property type="molecule type" value="Genomic_DNA"/>
</dbReference>
<dbReference type="EC" id="1.1.1.262" evidence="4"/>
<dbReference type="Gene3D" id="3.40.718.10">
    <property type="entry name" value="Isopropylmalate Dehydrogenase"/>
    <property type="match status" value="1"/>
</dbReference>
<organism evidence="4 5">
    <name type="scientific">Salipiger profundus</name>
    <dbReference type="NCBI Taxonomy" id="1229727"/>
    <lineage>
        <taxon>Bacteria</taxon>
        <taxon>Pseudomonadati</taxon>
        <taxon>Pseudomonadota</taxon>
        <taxon>Alphaproteobacteria</taxon>
        <taxon>Rhodobacterales</taxon>
        <taxon>Roseobacteraceae</taxon>
        <taxon>Salipiger</taxon>
    </lineage>
</organism>
<accession>A0A1U7D8Q0</accession>
<dbReference type="GO" id="GO:0050570">
    <property type="term" value="F:4-hydroxythreonine-4-phosphate dehydrogenase activity"/>
    <property type="evidence" value="ECO:0007669"/>
    <property type="project" value="UniProtKB-EC"/>
</dbReference>
<sequence>MSEQPIVITMGDPSGVGAEVTAKAMAGLSPEERARYAVIGDSDTMERAVRAAGLELGLRPQGPGGDASALQMIHVPVDGLPGKFGVLSEACGEACFRYIKKAVDLTSAGDASCIVTAPINKAALNSAGHHYDGHTGMLAHLTGCKSSWMLLASPTLNVLHVSTHVSLKDAIDRATPERVLETIRTGHNHLRRMGIAAPRIAVAGINPHCGEDGLFGREDDTQIAPGVAMAQKEGIDVQGPISADTVYHRANTGAFDLVIAQYHDQGHIPIKLIAFDTAVNVSLGLPIDRCSVDHGTAFDIAGTGKANHVNMLAALDYAGKLSAAKRAQMA</sequence>
<evidence type="ECO:0000256" key="3">
    <source>
        <dbReference type="ARBA" id="ARBA00023027"/>
    </source>
</evidence>
<evidence type="ECO:0000256" key="1">
    <source>
        <dbReference type="ARBA" id="ARBA00022723"/>
    </source>
</evidence>
<dbReference type="NCBIfam" id="TIGR00557">
    <property type="entry name" value="pdxA"/>
    <property type="match status" value="1"/>
</dbReference>
<dbReference type="KEGG" id="tpro:Ga0080559_TMP3745"/>
<dbReference type="OrthoDB" id="9801783at2"/>
<dbReference type="PANTHER" id="PTHR30004">
    <property type="entry name" value="4-HYDROXYTHREONINE-4-PHOSPHATE DEHYDROGENASE"/>
    <property type="match status" value="1"/>
</dbReference>
<evidence type="ECO:0000256" key="2">
    <source>
        <dbReference type="ARBA" id="ARBA00023002"/>
    </source>
</evidence>
<dbReference type="STRING" id="1229727.Ga0080559_TMP3745"/>
<evidence type="ECO:0000313" key="4">
    <source>
        <dbReference type="EMBL" id="APX24541.1"/>
    </source>
</evidence>
<gene>
    <name evidence="4" type="ORF">Ga0080559_TMP3745</name>
</gene>
<dbReference type="SUPFAM" id="SSF53659">
    <property type="entry name" value="Isocitrate/Isopropylmalate dehydrogenase-like"/>
    <property type="match status" value="1"/>
</dbReference>
<dbReference type="RefSeq" id="WP_076624373.1">
    <property type="nucleotide sequence ID" value="NZ_BMEW01000008.1"/>
</dbReference>
<dbReference type="GO" id="GO:0046872">
    <property type="term" value="F:metal ion binding"/>
    <property type="evidence" value="ECO:0007669"/>
    <property type="project" value="UniProtKB-KW"/>
</dbReference>
<proteinExistence type="predicted"/>
<reference evidence="4 5" key="1">
    <citation type="submission" date="2016-03" db="EMBL/GenBank/DDBJ databases">
        <title>Deep-sea bacteria in the southern Pacific.</title>
        <authorList>
            <person name="Tang K."/>
        </authorList>
    </citation>
    <scope>NUCLEOTIDE SEQUENCE [LARGE SCALE GENOMIC DNA]</scope>
    <source>
        <strain evidence="4 5">JLT2016</strain>
    </source>
</reference>